<evidence type="ECO:0000313" key="1">
    <source>
        <dbReference type="EMBL" id="PMS18666.1"/>
    </source>
</evidence>
<proteinExistence type="predicted"/>
<comment type="caution">
    <text evidence="1">The sequence shown here is derived from an EMBL/GenBank/DDBJ whole genome shotgun (WGS) entry which is preliminary data.</text>
</comment>
<evidence type="ECO:0000313" key="2">
    <source>
        <dbReference type="Proteomes" id="UP000235347"/>
    </source>
</evidence>
<dbReference type="Proteomes" id="UP000235347">
    <property type="component" value="Unassembled WGS sequence"/>
</dbReference>
<protein>
    <submittedName>
        <fullName evidence="1">Uncharacterized protein</fullName>
    </submittedName>
</protein>
<reference evidence="1 2" key="1">
    <citation type="submission" date="2018-01" db="EMBL/GenBank/DDBJ databases">
        <title>Whole genome analyses suggest that Burkholderia sensu lato contains two further novel genera in the rhizoxinica-symbiotica group Mycetohabitans gen. nov., and Trinickia gen. nov.: implications for the evolution of diazotrophy and nodulation in the Burkholderiaceae.</title>
        <authorList>
            <person name="Estrada-de los Santos P."/>
            <person name="Palmer M."/>
            <person name="Chavez-Ramirez B."/>
            <person name="Beukes C."/>
            <person name="Steenkamp E.T."/>
            <person name="Hirsch A.M."/>
            <person name="Manyaka P."/>
            <person name="Maluk M."/>
            <person name="Lafos M."/>
            <person name="Crook M."/>
            <person name="Gross E."/>
            <person name="Simon M.F."/>
            <person name="Bueno dos Reis Junior F."/>
            <person name="Poole P.S."/>
            <person name="Venter S.N."/>
            <person name="James E.K."/>
        </authorList>
    </citation>
    <scope>NUCLEOTIDE SEQUENCE [LARGE SCALE GENOMIC DNA]</scope>
    <source>
        <strain evidence="1 2">GP25-8</strain>
    </source>
</reference>
<accession>A0A2N7VNF9</accession>
<name>A0A2N7VNF9_9BURK</name>
<dbReference type="EMBL" id="PNYB01000024">
    <property type="protein sequence ID" value="PMS18666.1"/>
    <property type="molecule type" value="Genomic_DNA"/>
</dbReference>
<sequence>MEFSCLSTGKPALFSEHVYGAAWLARGASLRDGKVAGLHLRVAPLRICEDFIEGNRSVPLVIS</sequence>
<keyword evidence="2" id="KW-1185">Reference proteome</keyword>
<organism evidence="1 2">
    <name type="scientific">Trinickia soli</name>
    <dbReference type="NCBI Taxonomy" id="380675"/>
    <lineage>
        <taxon>Bacteria</taxon>
        <taxon>Pseudomonadati</taxon>
        <taxon>Pseudomonadota</taxon>
        <taxon>Betaproteobacteria</taxon>
        <taxon>Burkholderiales</taxon>
        <taxon>Burkholderiaceae</taxon>
        <taxon>Trinickia</taxon>
    </lineage>
</organism>
<dbReference type="AlphaFoldDB" id="A0A2N7VNF9"/>
<gene>
    <name evidence="1" type="ORF">C0Z19_22605</name>
</gene>